<dbReference type="EMBL" id="CM051394">
    <property type="protein sequence ID" value="KAJ4729154.1"/>
    <property type="molecule type" value="Genomic_DNA"/>
</dbReference>
<comment type="caution">
    <text evidence="1">The sequence shown here is derived from an EMBL/GenBank/DDBJ whole genome shotgun (WGS) entry which is preliminary data.</text>
</comment>
<gene>
    <name evidence="1" type="ORF">OWV82_001978</name>
</gene>
<sequence length="424" mass="48412">MKSANFQDKSLNHHNKRDICLNSGRLASFFFSSLALTMLFSFFLYFPSPFEAISRSEIQRKGVNVIKPSEGNSILHCDLFKGHWTRDHNASLYENSTCSTIPESKNCFLNGRTDKDFLNWRWKPEGCNLPRFDPKIFLDMVRGNKMAFIGDSVAENQVHSLLCLLSLGEIPKDIYKNEIDRNRVWHFSEHDFTLMNLRTNFLVAGEQRSINGSLSATYNLHIDKVDKNWIPNLPTTDYVIISEGHWFFRPIYLYDGGKIIGCVYCNEPNITNVGVGGAIRLTFRAALAHINGCKECRGLVTVVRTFSPAHFENGTWNTGGSCSRTGPLNESDVNLESEAWEVRKIQIEEAERAQKEGEKNGKTFVIMDVTKAMLMRPDAHPGDYWGNHWMKGYRDCVHWCMPGPIDMWNEFLMAILEIETGLVS</sequence>
<protein>
    <submittedName>
        <fullName evidence="1">Protein trichome birefringence-like 19</fullName>
    </submittedName>
</protein>
<evidence type="ECO:0000313" key="1">
    <source>
        <dbReference type="EMBL" id="KAJ4729154.1"/>
    </source>
</evidence>
<proteinExistence type="predicted"/>
<reference evidence="1 2" key="1">
    <citation type="journal article" date="2023" name="Science">
        <title>Complex scaffold remodeling in plant triterpene biosynthesis.</title>
        <authorList>
            <person name="De La Pena R."/>
            <person name="Hodgson H."/>
            <person name="Liu J.C."/>
            <person name="Stephenson M.J."/>
            <person name="Martin A.C."/>
            <person name="Owen C."/>
            <person name="Harkess A."/>
            <person name="Leebens-Mack J."/>
            <person name="Jimenez L.E."/>
            <person name="Osbourn A."/>
            <person name="Sattely E.S."/>
        </authorList>
    </citation>
    <scope>NUCLEOTIDE SEQUENCE [LARGE SCALE GENOMIC DNA]</scope>
    <source>
        <strain evidence="2">cv. JPN11</strain>
        <tissue evidence="1">Leaf</tissue>
    </source>
</reference>
<organism evidence="1 2">
    <name type="scientific">Melia azedarach</name>
    <name type="common">Chinaberry tree</name>
    <dbReference type="NCBI Taxonomy" id="155640"/>
    <lineage>
        <taxon>Eukaryota</taxon>
        <taxon>Viridiplantae</taxon>
        <taxon>Streptophyta</taxon>
        <taxon>Embryophyta</taxon>
        <taxon>Tracheophyta</taxon>
        <taxon>Spermatophyta</taxon>
        <taxon>Magnoliopsida</taxon>
        <taxon>eudicotyledons</taxon>
        <taxon>Gunneridae</taxon>
        <taxon>Pentapetalae</taxon>
        <taxon>rosids</taxon>
        <taxon>malvids</taxon>
        <taxon>Sapindales</taxon>
        <taxon>Meliaceae</taxon>
        <taxon>Melia</taxon>
    </lineage>
</organism>
<dbReference type="Proteomes" id="UP001164539">
    <property type="component" value="Chromosome 1"/>
</dbReference>
<name>A0ACC1Z178_MELAZ</name>
<accession>A0ACC1Z178</accession>
<keyword evidence="2" id="KW-1185">Reference proteome</keyword>
<evidence type="ECO:0000313" key="2">
    <source>
        <dbReference type="Proteomes" id="UP001164539"/>
    </source>
</evidence>